<protein>
    <submittedName>
        <fullName evidence="2">Uncharacterized protein</fullName>
    </submittedName>
</protein>
<keyword evidence="1" id="KW-0732">Signal</keyword>
<proteinExistence type="predicted"/>
<dbReference type="RefSeq" id="WP_203374052.1">
    <property type="nucleotide sequence ID" value="NZ_JAENHP010000001.1"/>
</dbReference>
<feature type="signal peptide" evidence="1">
    <location>
        <begin position="1"/>
        <end position="23"/>
    </location>
</feature>
<keyword evidence="3" id="KW-1185">Reference proteome</keyword>
<name>A0ABS2A2S0_9ACTN</name>
<feature type="chain" id="PRO_5047447019" evidence="1">
    <location>
        <begin position="24"/>
        <end position="134"/>
    </location>
</feature>
<dbReference type="EMBL" id="JAENHP010000001">
    <property type="protein sequence ID" value="MBM2614132.1"/>
    <property type="molecule type" value="Genomic_DNA"/>
</dbReference>
<accession>A0ABS2A2S0</accession>
<evidence type="ECO:0000313" key="3">
    <source>
        <dbReference type="Proteomes" id="UP000632138"/>
    </source>
</evidence>
<evidence type="ECO:0000256" key="1">
    <source>
        <dbReference type="SAM" id="SignalP"/>
    </source>
</evidence>
<dbReference type="Proteomes" id="UP000632138">
    <property type="component" value="Unassembled WGS sequence"/>
</dbReference>
<evidence type="ECO:0000313" key="2">
    <source>
        <dbReference type="EMBL" id="MBM2614132.1"/>
    </source>
</evidence>
<sequence length="134" mass="14650">MRKTFKRMAAAAVVGIAASVAIAAPAWAVRPGWFDLGDPKGIYVVNDARTITIGEVTLTYLSDTQQQIKVCDYNSDGYYVIGQVKSAGGSLISYQSLGVGTANCFTRTLGYGIADFRFIWKDYTSPWFSQLRNS</sequence>
<gene>
    <name evidence="2" type="ORF">JIG36_01005</name>
</gene>
<reference evidence="2 3" key="1">
    <citation type="submission" date="2021-01" db="EMBL/GenBank/DDBJ databases">
        <title>Actinoplanes sp. nov. LDG1-06 isolated from lichen.</title>
        <authorList>
            <person name="Saeng-In P."/>
            <person name="Phongsopitanun W."/>
            <person name="Kanchanasin P."/>
            <person name="Yuki M."/>
            <person name="Kudo T."/>
            <person name="Ohkuma M."/>
            <person name="Tanasupawat S."/>
        </authorList>
    </citation>
    <scope>NUCLEOTIDE SEQUENCE [LARGE SCALE GENOMIC DNA]</scope>
    <source>
        <strain evidence="2 3">LDG1-06</strain>
    </source>
</reference>
<organism evidence="2 3">
    <name type="scientific">Paractinoplanes ovalisporus</name>
    <dbReference type="NCBI Taxonomy" id="2810368"/>
    <lineage>
        <taxon>Bacteria</taxon>
        <taxon>Bacillati</taxon>
        <taxon>Actinomycetota</taxon>
        <taxon>Actinomycetes</taxon>
        <taxon>Micromonosporales</taxon>
        <taxon>Micromonosporaceae</taxon>
        <taxon>Paractinoplanes</taxon>
    </lineage>
</organism>
<comment type="caution">
    <text evidence="2">The sequence shown here is derived from an EMBL/GenBank/DDBJ whole genome shotgun (WGS) entry which is preliminary data.</text>
</comment>